<evidence type="ECO:0000313" key="6">
    <source>
        <dbReference type="EMBL" id="EDK31616.2"/>
    </source>
</evidence>
<evidence type="ECO:0000256" key="1">
    <source>
        <dbReference type="ARBA" id="ARBA00013201"/>
    </source>
</evidence>
<dbReference type="EMBL" id="GG662656">
    <property type="protein sequence ID" value="EDK31616.2"/>
    <property type="molecule type" value="Genomic_DNA"/>
</dbReference>
<dbReference type="HOGENOM" id="CLU_554924_0_0_1"/>
<evidence type="ECO:0000256" key="4">
    <source>
        <dbReference type="ARBA" id="ARBA00023098"/>
    </source>
</evidence>
<dbReference type="SUPFAM" id="SSF53474">
    <property type="entry name" value="alpha/beta-Hydrolases"/>
    <property type="match status" value="1"/>
</dbReference>
<keyword evidence="2" id="KW-0378">Hydrolase</keyword>
<keyword evidence="4" id="KW-0443">Lipid metabolism</keyword>
<dbReference type="KEGG" id="tet:TTHERM_00281021"/>
<keyword evidence="3" id="KW-0442">Lipid degradation</keyword>
<dbReference type="InterPro" id="IPR029058">
    <property type="entry name" value="AB_hydrolase_fold"/>
</dbReference>
<reference evidence="7" key="1">
    <citation type="journal article" date="2006" name="PLoS Biol.">
        <title>Macronuclear genome sequence of the ciliate Tetrahymena thermophila, a model eukaryote.</title>
        <authorList>
            <person name="Eisen J.A."/>
            <person name="Coyne R.S."/>
            <person name="Wu M."/>
            <person name="Wu D."/>
            <person name="Thiagarajan M."/>
            <person name="Wortman J.R."/>
            <person name="Badger J.H."/>
            <person name="Ren Q."/>
            <person name="Amedeo P."/>
            <person name="Jones K.M."/>
            <person name="Tallon L.J."/>
            <person name="Delcher A.L."/>
            <person name="Salzberg S.L."/>
            <person name="Silva J.C."/>
            <person name="Haas B.J."/>
            <person name="Majoros W.H."/>
            <person name="Farzad M."/>
            <person name="Carlton J.M."/>
            <person name="Smith R.K. Jr."/>
            <person name="Garg J."/>
            <person name="Pearlman R.E."/>
            <person name="Karrer K.M."/>
            <person name="Sun L."/>
            <person name="Manning G."/>
            <person name="Elde N.C."/>
            <person name="Turkewitz A.P."/>
            <person name="Asai D.J."/>
            <person name="Wilkes D.E."/>
            <person name="Wang Y."/>
            <person name="Cai H."/>
            <person name="Collins K."/>
            <person name="Stewart B.A."/>
            <person name="Lee S.R."/>
            <person name="Wilamowska K."/>
            <person name="Weinberg Z."/>
            <person name="Ruzzo W.L."/>
            <person name="Wloga D."/>
            <person name="Gaertig J."/>
            <person name="Frankel J."/>
            <person name="Tsao C.-C."/>
            <person name="Gorovsky M.A."/>
            <person name="Keeling P.J."/>
            <person name="Waller R.F."/>
            <person name="Patron N.J."/>
            <person name="Cherry J.M."/>
            <person name="Stover N.A."/>
            <person name="Krieger C.J."/>
            <person name="del Toro C."/>
            <person name="Ryder H.F."/>
            <person name="Williamson S.C."/>
            <person name="Barbeau R.A."/>
            <person name="Hamilton E.P."/>
            <person name="Orias E."/>
        </authorList>
    </citation>
    <scope>NUCLEOTIDE SEQUENCE [LARGE SCALE GENOMIC DNA]</scope>
    <source>
        <strain evidence="7">SB210</strain>
    </source>
</reference>
<keyword evidence="5" id="KW-1133">Transmembrane helix</keyword>
<proteinExistence type="predicted"/>
<dbReference type="PANTHER" id="PTHR10272">
    <property type="entry name" value="PLATELET-ACTIVATING FACTOR ACETYLHYDROLASE"/>
    <property type="match status" value="1"/>
</dbReference>
<evidence type="ECO:0000256" key="3">
    <source>
        <dbReference type="ARBA" id="ARBA00022963"/>
    </source>
</evidence>
<evidence type="ECO:0000256" key="2">
    <source>
        <dbReference type="ARBA" id="ARBA00022801"/>
    </source>
</evidence>
<dbReference type="GO" id="GO:0003847">
    <property type="term" value="F:1-alkyl-2-acetylglycerophosphocholine esterase activity"/>
    <property type="evidence" value="ECO:0007669"/>
    <property type="project" value="UniProtKB-EC"/>
</dbReference>
<protein>
    <recommendedName>
        <fullName evidence="1">1-alkyl-2-acetylglycerophosphocholine esterase</fullName>
        <ecNumber evidence="1">3.1.1.47</ecNumber>
    </recommendedName>
</protein>
<dbReference type="Pfam" id="PF03403">
    <property type="entry name" value="PAF-AH_p_II"/>
    <property type="match status" value="1"/>
</dbReference>
<keyword evidence="5" id="KW-0472">Membrane</keyword>
<dbReference type="OrthoDB" id="287499at2759"/>
<keyword evidence="5" id="KW-0812">Transmembrane</keyword>
<gene>
    <name evidence="6" type="ORF">TTHERM_00281021</name>
</gene>
<feature type="transmembrane region" description="Helical" evidence="5">
    <location>
        <begin position="64"/>
        <end position="81"/>
    </location>
</feature>
<evidence type="ECO:0000256" key="5">
    <source>
        <dbReference type="SAM" id="Phobius"/>
    </source>
</evidence>
<sequence>MEKKQIRPFETGLGIRNIGFLLSLSSLSSRLESKWILNQILEYSIQSEIVLVLFVIMIIKKEGIRLPTIYAILLEFVLQFYRYDQQYSWKIIANTNIDHIFMVFLTGLVIVHFILMYISPVYFQIPVTGSLKVGYTVKNIDDIQFAIFYPTNDEYQPKKNLPYFSNVDKYLDTLAYFTYRYPREFKVDHVPAPLLKISLGPLLRTQMMDVIANANLAVLKNKYPVMMYSHGFNSHMNLQATFCKDLASKGVIVIAPMHRDEDFIAKIKEYPVPLNRFKEVMNESVIKRKNDIQKIITFVLDPSKKFLSYFPNGNELRDSFQPREQIIMCGHSYGGLTSLATSLDDPRIYTTIVLDPAMSLFDEDEKYIKLLKTPQKKPFLILCSENFHKRFPLFSQREHIQTFLKSQKNYKNAILAAELKEFGHGNFVDMAFFIPFELQQLREDILKVKEVSNFYLMLNKLVEYFIYESQSTFINFEQIHMQNVVSQFEELTKNILEYKKKNFLYQFEI</sequence>
<dbReference type="AlphaFoldDB" id="A4VDL5"/>
<feature type="transmembrane region" description="Helical" evidence="5">
    <location>
        <begin position="40"/>
        <end position="58"/>
    </location>
</feature>
<keyword evidence="7" id="KW-1185">Reference proteome</keyword>
<dbReference type="eggNOG" id="KOG3847">
    <property type="taxonomic scope" value="Eukaryota"/>
</dbReference>
<dbReference type="RefSeq" id="XP_001470848.2">
    <property type="nucleotide sequence ID" value="XM_001470798.2"/>
</dbReference>
<name>A4VDL5_TETTS</name>
<dbReference type="Gene3D" id="3.40.50.1820">
    <property type="entry name" value="alpha/beta hydrolase"/>
    <property type="match status" value="1"/>
</dbReference>
<feature type="transmembrane region" description="Helical" evidence="5">
    <location>
        <begin position="101"/>
        <end position="123"/>
    </location>
</feature>
<dbReference type="GeneID" id="7841519"/>
<dbReference type="GO" id="GO:0016042">
    <property type="term" value="P:lipid catabolic process"/>
    <property type="evidence" value="ECO:0007669"/>
    <property type="project" value="UniProtKB-KW"/>
</dbReference>
<accession>A4VDL5</accession>
<dbReference type="EC" id="3.1.1.47" evidence="1"/>
<evidence type="ECO:0000313" key="7">
    <source>
        <dbReference type="Proteomes" id="UP000009168"/>
    </source>
</evidence>
<dbReference type="PANTHER" id="PTHR10272:SF0">
    <property type="entry name" value="PLATELET-ACTIVATING FACTOR ACETYLHYDROLASE"/>
    <property type="match status" value="1"/>
</dbReference>
<organism evidence="6 7">
    <name type="scientific">Tetrahymena thermophila (strain SB210)</name>
    <dbReference type="NCBI Taxonomy" id="312017"/>
    <lineage>
        <taxon>Eukaryota</taxon>
        <taxon>Sar</taxon>
        <taxon>Alveolata</taxon>
        <taxon>Ciliophora</taxon>
        <taxon>Intramacronucleata</taxon>
        <taxon>Oligohymenophorea</taxon>
        <taxon>Hymenostomatida</taxon>
        <taxon>Tetrahymenina</taxon>
        <taxon>Tetrahymenidae</taxon>
        <taxon>Tetrahymena</taxon>
    </lineage>
</organism>
<dbReference type="InParanoid" id="A4VDL5"/>
<dbReference type="Proteomes" id="UP000009168">
    <property type="component" value="Unassembled WGS sequence"/>
</dbReference>